<reference evidence="3" key="1">
    <citation type="journal article" date="2018" name="Nat. Microbiol.">
        <title>Leveraging single-cell genomics to expand the fungal tree of life.</title>
        <authorList>
            <person name="Ahrendt S.R."/>
            <person name="Quandt C.A."/>
            <person name="Ciobanu D."/>
            <person name="Clum A."/>
            <person name="Salamov A."/>
            <person name="Andreopoulos B."/>
            <person name="Cheng J.F."/>
            <person name="Woyke T."/>
            <person name="Pelin A."/>
            <person name="Henrissat B."/>
            <person name="Reynolds N.K."/>
            <person name="Benny G.L."/>
            <person name="Smith M.E."/>
            <person name="James T.Y."/>
            <person name="Grigoriev I.V."/>
        </authorList>
    </citation>
    <scope>NUCLEOTIDE SEQUENCE [LARGE SCALE GENOMIC DNA]</scope>
</reference>
<keyword evidence="3" id="KW-1185">Reference proteome</keyword>
<evidence type="ECO:0000256" key="1">
    <source>
        <dbReference type="SAM" id="MobiDB-lite"/>
    </source>
</evidence>
<feature type="compositionally biased region" description="Basic and acidic residues" evidence="1">
    <location>
        <begin position="1"/>
        <end position="10"/>
    </location>
</feature>
<name>A0A4P9W885_9FUNG</name>
<feature type="compositionally biased region" description="Low complexity" evidence="1">
    <location>
        <begin position="510"/>
        <end position="528"/>
    </location>
</feature>
<dbReference type="SUPFAM" id="SSF55753">
    <property type="entry name" value="Actin depolymerizing proteins"/>
    <property type="match status" value="1"/>
</dbReference>
<evidence type="ECO:0008006" key="4">
    <source>
        <dbReference type="Google" id="ProtNLM"/>
    </source>
</evidence>
<proteinExistence type="predicted"/>
<feature type="compositionally biased region" description="Low complexity" evidence="1">
    <location>
        <begin position="465"/>
        <end position="483"/>
    </location>
</feature>
<dbReference type="Gene3D" id="3.40.20.10">
    <property type="entry name" value="Severin"/>
    <property type="match status" value="1"/>
</dbReference>
<feature type="compositionally biased region" description="Low complexity" evidence="1">
    <location>
        <begin position="407"/>
        <end position="419"/>
    </location>
</feature>
<dbReference type="EMBL" id="KZ997545">
    <property type="protein sequence ID" value="RKO87278.1"/>
    <property type="molecule type" value="Genomic_DNA"/>
</dbReference>
<protein>
    <recommendedName>
        <fullName evidence="4">Gelsolin-like domain-containing protein</fullName>
    </recommendedName>
</protein>
<accession>A0A4P9W885</accession>
<feature type="region of interest" description="Disordered" evidence="1">
    <location>
        <begin position="391"/>
        <end position="528"/>
    </location>
</feature>
<dbReference type="InterPro" id="IPR029006">
    <property type="entry name" value="ADF-H/Gelsolin-like_dom_sf"/>
</dbReference>
<feature type="region of interest" description="Disordered" evidence="1">
    <location>
        <begin position="1"/>
        <end position="162"/>
    </location>
</feature>
<feature type="compositionally biased region" description="Basic and acidic residues" evidence="1">
    <location>
        <begin position="106"/>
        <end position="118"/>
    </location>
</feature>
<feature type="region of interest" description="Disordered" evidence="1">
    <location>
        <begin position="205"/>
        <end position="285"/>
    </location>
</feature>
<dbReference type="AlphaFoldDB" id="A0A4P9W885"/>
<organism evidence="2 3">
    <name type="scientific">Blyttiomyces helicus</name>
    <dbReference type="NCBI Taxonomy" id="388810"/>
    <lineage>
        <taxon>Eukaryota</taxon>
        <taxon>Fungi</taxon>
        <taxon>Fungi incertae sedis</taxon>
        <taxon>Chytridiomycota</taxon>
        <taxon>Chytridiomycota incertae sedis</taxon>
        <taxon>Chytridiomycetes</taxon>
        <taxon>Chytridiomycetes incertae sedis</taxon>
        <taxon>Blyttiomyces</taxon>
    </lineage>
</organism>
<evidence type="ECO:0000313" key="2">
    <source>
        <dbReference type="EMBL" id="RKO87278.1"/>
    </source>
</evidence>
<gene>
    <name evidence="2" type="ORF">BDK51DRAFT_28630</name>
</gene>
<dbReference type="Proteomes" id="UP000269721">
    <property type="component" value="Unassembled WGS sequence"/>
</dbReference>
<feature type="region of interest" description="Disordered" evidence="1">
    <location>
        <begin position="328"/>
        <end position="347"/>
    </location>
</feature>
<sequence length="618" mass="63562">MEDGGARVEEATPADLSPALEAAGGPGDSGSSDETCLQTGAETAAGGASLEHSQAADDFPIAVPGEVCPTTETAIEAVNPEAGADPVPVDSGVAQDETAQVPYEPPRMEDEIPPREVDQSVSEAPVPFDGDALDSRGKEVESMQVEGGASVELSVREPNEKGEAAAAVQPITEAAVASDSGALDEIVPVTETAQAALEAPAAAKVATSEEKGKAAETVQAAIKTSAPSEIADSNRKAPETMQETSVPSDIDGPDQIWKAPATHASDAAQTETPTPEHPPIPTPSQATNAISVKEKIKKLQLATASPKGSPKPKRNITVSAQIVKNVINSLQPPPEPSPATAMGQQAPWSQLQSYGEGPSYMSSYAGSSFLMSSVLDSSPLLAAANANASPAAPVHAPAPVPEATRTPAALSSESSSSVPAPIPAAPRTHAAPLSRLSSAAPAGRAPQTPAAAAPVLPPSTPKAIRASPSPSLPRSLSSSKLAAVLPSATKRAPSQAEIGKPLGPDPIPQTPTRTTATAPASVAARTSPTLHKLKGKKKIFLTRCPLHVSELTNADVFLLELPAECRVILWYGKECGKVKRVKAKEVAVRVLDREWAVKVKPILAEIGRNVLWAWKCHG</sequence>
<evidence type="ECO:0000313" key="3">
    <source>
        <dbReference type="Proteomes" id="UP000269721"/>
    </source>
</evidence>
<feature type="compositionally biased region" description="Low complexity" evidence="1">
    <location>
        <begin position="430"/>
        <end position="454"/>
    </location>
</feature>